<keyword evidence="5" id="KW-0040">ANK repeat</keyword>
<dbReference type="Gene3D" id="2.60.120.260">
    <property type="entry name" value="Galactose-binding domain-like"/>
    <property type="match status" value="1"/>
</dbReference>
<dbReference type="GO" id="GO:0070534">
    <property type="term" value="P:protein K63-linked ubiquitination"/>
    <property type="evidence" value="ECO:0007669"/>
    <property type="project" value="TreeGrafter"/>
</dbReference>
<keyword evidence="3 7" id="KW-0808">Transferase</keyword>
<dbReference type="Gene3D" id="3.30.2160.10">
    <property type="entry name" value="Hect, E3 ligase catalytic domain"/>
    <property type="match status" value="1"/>
</dbReference>
<comment type="similarity">
    <text evidence="2 7">Belongs to the UPL family. K-HECT subfamily.</text>
</comment>
<evidence type="ECO:0000313" key="11">
    <source>
        <dbReference type="WBParaSite" id="Pan_g7914.t1"/>
    </source>
</evidence>
<feature type="compositionally biased region" description="Basic and acidic residues" evidence="8">
    <location>
        <begin position="1405"/>
        <end position="1414"/>
    </location>
</feature>
<evidence type="ECO:0000256" key="2">
    <source>
        <dbReference type="ARBA" id="ARBA00006331"/>
    </source>
</evidence>
<dbReference type="Gene3D" id="3.90.1750.10">
    <property type="entry name" value="Hect, E3 ligase catalytic domains"/>
    <property type="match status" value="1"/>
</dbReference>
<dbReference type="SUPFAM" id="SSF48403">
    <property type="entry name" value="Ankyrin repeat"/>
    <property type="match status" value="1"/>
</dbReference>
<dbReference type="GO" id="GO:0061630">
    <property type="term" value="F:ubiquitin protein ligase activity"/>
    <property type="evidence" value="ECO:0007669"/>
    <property type="project" value="UniProtKB-UniRule"/>
</dbReference>
<dbReference type="SUPFAM" id="SSF49785">
    <property type="entry name" value="Galactose-binding domain-like"/>
    <property type="match status" value="1"/>
</dbReference>
<dbReference type="InterPro" id="IPR012919">
    <property type="entry name" value="SUN_dom"/>
</dbReference>
<dbReference type="WBParaSite" id="Pan_g7914.t1">
    <property type="protein sequence ID" value="Pan_g7914.t1"/>
    <property type="gene ID" value="Pan_g7914"/>
</dbReference>
<comment type="catalytic activity">
    <reaction evidence="1 7">
        <text>S-ubiquitinyl-[E2 ubiquitin-conjugating enzyme]-L-cysteine + [acceptor protein]-L-lysine = [E2 ubiquitin-conjugating enzyme]-L-cysteine + N(6)-ubiquitinyl-[acceptor protein]-L-lysine.</text>
        <dbReference type="EC" id="2.3.2.26"/>
    </reaction>
</comment>
<sequence length="2635" mass="294949">MADLNLSIDYSTMLEWLDTGDRDLQISALENLCMTLLMSDNVDRCFENCPPRQFLPALCRIFLDEDAPVLVLEAAARAMTYYMEVSNECSRRITAVEGTLKAICNRISNITPVEPTGKDLVEQCVKVLEHICQRETGLVHEAGGFPSVLTLVRDFHGQMHRDTLRSALSVITRLCSKIEPDTDKVAEYSDTLGNLLTHEDLKVSESALRSIAAIVDRFSRKHVDPSDFIGRCGLIERLLGLLITPNGEVSSSGEPVYVLSGRAITFISIVLSLLNNLCRGSAAATDLVVRSPMFLPILKPVMTSSDERCVSDGLRLTGMILGLICDGRPVTEKVRPLTETALSERFTEKHKELVDSIRAKNFETFKNLIESNGIDVNYTDDVGQALINWTAAFGTLEMAVYLLDHNANVDGGTRSSSLHYAAIFGRPDMTQLLLERGANPELRDEEGRTALEKARGRKEEQYQKVARLLEYPMAKSSQEINMCGAEPDLFNRILTHLVPIFCTVNKSASSAGISRSSLSLLRKCITKLPPDVLRVEIVRENFNNEFAENLMSMFENSLDHEDPEVREQVFLMMQSLLDRDTEFWREQFARLGVHEIVEKIANEDLPDDEDEDSSSSEVRAPGTMTDMALSHAVIFNDGSIYNDTEASLRQQIAKAISTRTVHDATVTAIRSNDRGRLVFPGFPEGAGPYASTSRNAEASSSIRRLPRNVESSSTIKCYRWHDWRIVSAESCVYIWCDYIAIVLNRDGTSQYVAENEIGKVQLFAPSQSDSINTFMERFTMNISRTNIMRVHQLFDDAGDNWMGFGNWDLLCLGGKNIDITNADVPRRKLHLTYNVAGFSIRSDDGVTTVTGSAKLSKEFETGFVKGTQTPPIVPSVSTVPNLPAVPSLPNVPNLPIIKPVSHKTATRQRVIALAKELWNRYLCHCKNNMRLELKLLKSNARAILDLFEQLQDDDIPDRKLGERRLYNNLLQARHVLLNDNSLSIFEIGSSGIVQTLQILFEYSVNHRNSKISRIIYDIFSGGQNINVVVRKIVQVMESQENFPVVRYDKPNSSTTGMKLLTRRFYLNLEQANPQDYHQQKLVDNTGRSMKTDPLTTVAHFKLYFLQMLSKFWFDADRSSLAFVQKITEATEKKKELVFEYTHNFDKNGIVYYLGTNGHTEDKWINPITCGLVTAVAGDSKVLPFDPVDEIFSRDETPANCHTFDKQNAKFVFDLGVYVHPTVYTLRHSEGYDNSALRTWNLEGSADNYRWFVISRHENDRSLMAPGDTASWAVNPKVNVAFRYFRIAIKGPNSSGKTHFLSCSGFEIYGNVVGVESKKLPPPTTRPRYPVDTGPPVVNQHSWAFCAASDPENDDHLWDAPSNVPVDVWRQPPPNSIDNSEPPMPLSDNDRSQRDRGLSRRSRRPSAADRYHDAPAAEPKLVSKVFRPKIVIPVEHNPVKLQPGYNVRYIQPSKNQAMYGYLTSIEKDGRVVVYWDYGERVLTNPSELGVLINQITAKEPTPEPVAGSSSSSAPSSSTTKNQQKSMSTTNLLDERVGRRLPTFQAVSADSLQNPTVSLENLIVRSRLFAADRIPEVGDEQSPSDAPESANAENAPVSVAASTFGGGSHPLLSYARRSAEHNPALFGMSALGPTEEAMRELNDIRRRRQADNDAVAALASAAATAHESAQELFNEEDEAELEESDGEEDPEAEDEDEDDDDEDDDEDEEELEPLGGADEYYVYAPTARATSQHIQPPVQAYAGLISEHGGTSNHSGIRLLDSAHVAFAEAASGSRGQSSSTSRPARVADYADALRTVMQQVIDAAGSEEVDDDLLFNDDYDEEDGNIEDVNDINDVITHGLSSLSDHASFRDSFVENMFYHTPFGHHDPGRSFVSGGARSRIPTSSESAARAAFRQYVNMPGHLYDIVPGGGSSRGDPDRHNHGSRKNRKPLRHWDDDFTLKPAYSALIPVFDPRPGRNNVNQTQDVELPSVNTPNDTLFKKEIGIRSMPAFTVAKTDLKQKDLRLYLRGPNIDTIQNVTVEMANDDRKFVYYAQKLLNMTNWKEHAGKRHNRIWDPTFTLIYEVRTGSDSTVEATHLETGKFSLNQIQNEEVVVAALEALFSLKRLNDGKPLDVNTDQLISEKLTQKINLILSDPLVVAGNALPDWVEYMLTKNKHLFDLETRRKYHMATAFGTARSIVWTQTQLDSAGETNTANAAQSRREDSNDYRIGRLKHERIKVPRDDDLFATAVRVFRFHAIRKSVLEIQYIDEEGTGLGPTLEFFALVAAEFQRKSRAIWICDDDDSLINKGEVTETDLGSGLKPAGYYIRRAGGLFPAPIPPQTEESYRACELFRVLGIFLAKVIQDNRLVDIPLSLPLLRLLIEHPKNSNLRSILTLGDFDVIYPEKARFVRELDELISLRDDVLKDCTSRHQRSDALRNLNIALPNTKCTLDELGLTYVVDPPSNVFEYRGYELIPDGSNVDVTLGNVNEYVEHVINFHLNTGIRPQIDAFREGFNLVCPLKSLSVFTPDELLTTLCGDQSPQWTAEELYKYTAPKNGYTVESTTFRRFVEVLVEMNAVQRKAFLQFATGCSSLPPGGLANLHPPLTIVRKGESDDGAYPSVNTCVHYLKMPDYSTKELLRERLFSATLEKGFYLN</sequence>
<organism evidence="10 11">
    <name type="scientific">Panagrellus redivivus</name>
    <name type="common">Microworm</name>
    <dbReference type="NCBI Taxonomy" id="6233"/>
    <lineage>
        <taxon>Eukaryota</taxon>
        <taxon>Metazoa</taxon>
        <taxon>Ecdysozoa</taxon>
        <taxon>Nematoda</taxon>
        <taxon>Chromadorea</taxon>
        <taxon>Rhabditida</taxon>
        <taxon>Tylenchina</taxon>
        <taxon>Panagrolaimomorpha</taxon>
        <taxon>Panagrolaimoidea</taxon>
        <taxon>Panagrolaimidae</taxon>
        <taxon>Panagrellus</taxon>
    </lineage>
</organism>
<dbReference type="InterPro" id="IPR016024">
    <property type="entry name" value="ARM-type_fold"/>
</dbReference>
<dbReference type="PANTHER" id="PTHR45670">
    <property type="entry name" value="E3 UBIQUITIN-PROTEIN LIGASE TRIP12"/>
    <property type="match status" value="1"/>
</dbReference>
<dbReference type="EC" id="2.3.2.26" evidence="7"/>
<dbReference type="Proteomes" id="UP000492821">
    <property type="component" value="Unassembled WGS sequence"/>
</dbReference>
<evidence type="ECO:0000256" key="6">
    <source>
        <dbReference type="PROSITE-ProRule" id="PRU00104"/>
    </source>
</evidence>
<feature type="compositionally biased region" description="Basic and acidic residues" evidence="8">
    <location>
        <begin position="1387"/>
        <end position="1397"/>
    </location>
</feature>
<dbReference type="GO" id="GO:0043161">
    <property type="term" value="P:proteasome-mediated ubiquitin-dependent protein catabolic process"/>
    <property type="evidence" value="ECO:0007669"/>
    <property type="project" value="TreeGrafter"/>
</dbReference>
<dbReference type="Gene3D" id="1.25.10.10">
    <property type="entry name" value="Leucine-rich Repeat Variant"/>
    <property type="match status" value="1"/>
</dbReference>
<feature type="region of interest" description="Disordered" evidence="8">
    <location>
        <begin position="1498"/>
        <end position="1533"/>
    </location>
</feature>
<feature type="region of interest" description="Disordered" evidence="8">
    <location>
        <begin position="1353"/>
        <end position="1415"/>
    </location>
</feature>
<comment type="pathway">
    <text evidence="7">Protein modification; protein ubiquitination.</text>
</comment>
<dbReference type="Pfam" id="PF12796">
    <property type="entry name" value="Ank_2"/>
    <property type="match status" value="1"/>
</dbReference>
<dbReference type="InterPro" id="IPR000569">
    <property type="entry name" value="HECT_dom"/>
</dbReference>
<dbReference type="Gene3D" id="3.30.2410.10">
    <property type="entry name" value="Hect, E3 ligase catalytic domain"/>
    <property type="match status" value="1"/>
</dbReference>
<evidence type="ECO:0000256" key="3">
    <source>
        <dbReference type="ARBA" id="ARBA00022679"/>
    </source>
</evidence>
<name>A0A7E4W8K1_PANRE</name>
<evidence type="ECO:0000256" key="7">
    <source>
        <dbReference type="RuleBase" id="RU369009"/>
    </source>
</evidence>
<dbReference type="InterPro" id="IPR035983">
    <property type="entry name" value="Hect_E3_ubiquitin_ligase"/>
</dbReference>
<feature type="domain" description="HECT" evidence="9">
    <location>
        <begin position="2329"/>
        <end position="2635"/>
    </location>
</feature>
<reference evidence="11" key="2">
    <citation type="submission" date="2020-10" db="UniProtKB">
        <authorList>
            <consortium name="WormBaseParasite"/>
        </authorList>
    </citation>
    <scope>IDENTIFICATION</scope>
</reference>
<comment type="function">
    <text evidence="7">E3 ubiquitin-protein ligase which accepts ubiquitin from an E2 ubiquitin-conjugating enzyme in the form of a thioester and then directly transfers the ubiquitin to targeted substrates.</text>
</comment>
<keyword evidence="10" id="KW-1185">Reference proteome</keyword>
<dbReference type="Pfam" id="PF07738">
    <property type="entry name" value="Sad1_UNC"/>
    <property type="match status" value="1"/>
</dbReference>
<dbReference type="SMART" id="SM00248">
    <property type="entry name" value="ANK"/>
    <property type="match status" value="3"/>
</dbReference>
<evidence type="ECO:0000256" key="4">
    <source>
        <dbReference type="ARBA" id="ARBA00022786"/>
    </source>
</evidence>
<protein>
    <recommendedName>
        <fullName evidence="7">E3 ubiquitin-protein ligase</fullName>
        <ecNumber evidence="7">2.3.2.26</ecNumber>
    </recommendedName>
</protein>
<feature type="compositionally biased region" description="Acidic residues" evidence="8">
    <location>
        <begin position="604"/>
        <end position="614"/>
    </location>
</feature>
<dbReference type="PROSITE" id="PS50088">
    <property type="entry name" value="ANK_REPEAT"/>
    <property type="match status" value="1"/>
</dbReference>
<dbReference type="GO" id="GO:0016607">
    <property type="term" value="C:nuclear speck"/>
    <property type="evidence" value="ECO:0007669"/>
    <property type="project" value="TreeGrafter"/>
</dbReference>
<dbReference type="InterPro" id="IPR045322">
    <property type="entry name" value="HECTD1/TRIP12-like"/>
</dbReference>
<evidence type="ECO:0000256" key="1">
    <source>
        <dbReference type="ARBA" id="ARBA00000885"/>
    </source>
</evidence>
<feature type="active site" description="Glycyl thioester intermediate" evidence="6">
    <location>
        <position position="2604"/>
    </location>
</feature>
<feature type="compositionally biased region" description="Acidic residues" evidence="8">
    <location>
        <begin position="1671"/>
        <end position="1710"/>
    </location>
</feature>
<evidence type="ECO:0000256" key="5">
    <source>
        <dbReference type="PROSITE-ProRule" id="PRU00023"/>
    </source>
</evidence>
<feature type="compositionally biased region" description="Polar residues" evidence="8">
    <location>
        <begin position="1517"/>
        <end position="1530"/>
    </location>
</feature>
<feature type="compositionally biased region" description="Basic residues" evidence="8">
    <location>
        <begin position="1921"/>
        <end position="1930"/>
    </location>
</feature>
<feature type="region of interest" description="Disordered" evidence="8">
    <location>
        <begin position="1653"/>
        <end position="1716"/>
    </location>
</feature>
<dbReference type="Gene3D" id="1.25.40.20">
    <property type="entry name" value="Ankyrin repeat-containing domain"/>
    <property type="match status" value="1"/>
</dbReference>
<dbReference type="PROSITE" id="PS50297">
    <property type="entry name" value="ANK_REP_REGION"/>
    <property type="match status" value="1"/>
</dbReference>
<dbReference type="InterPro" id="IPR011989">
    <property type="entry name" value="ARM-like"/>
</dbReference>
<feature type="region of interest" description="Disordered" evidence="8">
    <location>
        <begin position="1903"/>
        <end position="1931"/>
    </location>
</feature>
<dbReference type="SMART" id="SM00119">
    <property type="entry name" value="HECTc"/>
    <property type="match status" value="1"/>
</dbReference>
<feature type="compositionally biased region" description="Low complexity" evidence="8">
    <location>
        <begin position="1507"/>
        <end position="1516"/>
    </location>
</feature>
<proteinExistence type="inferred from homology"/>
<dbReference type="SUPFAM" id="SSF48371">
    <property type="entry name" value="ARM repeat"/>
    <property type="match status" value="1"/>
</dbReference>
<dbReference type="PROSITE" id="PS50237">
    <property type="entry name" value="HECT"/>
    <property type="match status" value="1"/>
</dbReference>
<dbReference type="UniPathway" id="UPA00143"/>
<evidence type="ECO:0000313" key="10">
    <source>
        <dbReference type="Proteomes" id="UP000492821"/>
    </source>
</evidence>
<feature type="repeat" description="ANK" evidence="5">
    <location>
        <begin position="413"/>
        <end position="445"/>
    </location>
</feature>
<dbReference type="SUPFAM" id="SSF56204">
    <property type="entry name" value="Hect, E3 ligase catalytic domain"/>
    <property type="match status" value="1"/>
</dbReference>
<reference evidence="10" key="1">
    <citation type="journal article" date="2013" name="Genetics">
        <title>The draft genome and transcriptome of Panagrellus redivivus are shaped by the harsh demands of a free-living lifestyle.</title>
        <authorList>
            <person name="Srinivasan J."/>
            <person name="Dillman A.R."/>
            <person name="Macchietto M.G."/>
            <person name="Heikkinen L."/>
            <person name="Lakso M."/>
            <person name="Fracchia K.M."/>
            <person name="Antoshechkin I."/>
            <person name="Mortazavi A."/>
            <person name="Wong G."/>
            <person name="Sternberg P.W."/>
        </authorList>
    </citation>
    <scope>NUCLEOTIDE SEQUENCE [LARGE SCALE GENOMIC DNA]</scope>
    <source>
        <strain evidence="10">MT8872</strain>
    </source>
</reference>
<evidence type="ECO:0000259" key="9">
    <source>
        <dbReference type="PROSITE" id="PS50237"/>
    </source>
</evidence>
<evidence type="ECO:0000256" key="8">
    <source>
        <dbReference type="SAM" id="MobiDB-lite"/>
    </source>
</evidence>
<feature type="compositionally biased region" description="Low complexity" evidence="8">
    <location>
        <begin position="1653"/>
        <end position="1665"/>
    </location>
</feature>
<dbReference type="InterPro" id="IPR008979">
    <property type="entry name" value="Galactose-bd-like_sf"/>
</dbReference>
<feature type="region of interest" description="Disordered" evidence="8">
    <location>
        <begin position="602"/>
        <end position="622"/>
    </location>
</feature>
<dbReference type="Pfam" id="PF00632">
    <property type="entry name" value="HECT"/>
    <property type="match status" value="1"/>
</dbReference>
<dbReference type="InterPro" id="IPR036770">
    <property type="entry name" value="Ankyrin_rpt-contain_sf"/>
</dbReference>
<accession>A0A7E4W8K1</accession>
<keyword evidence="4 6" id="KW-0833">Ubl conjugation pathway</keyword>
<dbReference type="PANTHER" id="PTHR45670:SF1">
    <property type="entry name" value="E3 UBIQUITIN-PROTEIN LIGASE HECTD1"/>
    <property type="match status" value="1"/>
</dbReference>
<dbReference type="InterPro" id="IPR002110">
    <property type="entry name" value="Ankyrin_rpt"/>
</dbReference>
<dbReference type="CDD" id="cd00078">
    <property type="entry name" value="HECTc"/>
    <property type="match status" value="1"/>
</dbReference>
<dbReference type="FunFam" id="3.30.2410.10:FF:000007">
    <property type="entry name" value="Putative E3 ubiquitin-protein ligase HECTD1"/>
    <property type="match status" value="1"/>
</dbReference>